<evidence type="ECO:0000313" key="2">
    <source>
        <dbReference type="Proteomes" id="UP000237105"/>
    </source>
</evidence>
<gene>
    <name evidence="1" type="ORF">PanWU01x14_121760</name>
</gene>
<evidence type="ECO:0000313" key="1">
    <source>
        <dbReference type="EMBL" id="PON64701.1"/>
    </source>
</evidence>
<proteinExistence type="predicted"/>
<dbReference type="AlphaFoldDB" id="A0A2P5CUR6"/>
<accession>A0A2P5CUR6</accession>
<protein>
    <submittedName>
        <fullName evidence="1">Uncharacterized protein</fullName>
    </submittedName>
</protein>
<keyword evidence="2" id="KW-1185">Reference proteome</keyword>
<reference evidence="2" key="1">
    <citation type="submission" date="2016-06" db="EMBL/GenBank/DDBJ databases">
        <title>Parallel loss of symbiosis genes in relatives of nitrogen-fixing non-legume Parasponia.</title>
        <authorList>
            <person name="Van Velzen R."/>
            <person name="Holmer R."/>
            <person name="Bu F."/>
            <person name="Rutten L."/>
            <person name="Van Zeijl A."/>
            <person name="Liu W."/>
            <person name="Santuari L."/>
            <person name="Cao Q."/>
            <person name="Sharma T."/>
            <person name="Shen D."/>
            <person name="Roswanjaya Y."/>
            <person name="Wardhani T."/>
            <person name="Kalhor M.S."/>
            <person name="Jansen J."/>
            <person name="Van den Hoogen J."/>
            <person name="Gungor B."/>
            <person name="Hartog M."/>
            <person name="Hontelez J."/>
            <person name="Verver J."/>
            <person name="Yang W.-C."/>
            <person name="Schijlen E."/>
            <person name="Repin R."/>
            <person name="Schilthuizen M."/>
            <person name="Schranz E."/>
            <person name="Heidstra R."/>
            <person name="Miyata K."/>
            <person name="Fedorova E."/>
            <person name="Kohlen W."/>
            <person name="Bisseling T."/>
            <person name="Smit S."/>
            <person name="Geurts R."/>
        </authorList>
    </citation>
    <scope>NUCLEOTIDE SEQUENCE [LARGE SCALE GENOMIC DNA]</scope>
    <source>
        <strain evidence="2">cv. WU1-14</strain>
    </source>
</reference>
<dbReference type="EMBL" id="JXTB01000093">
    <property type="protein sequence ID" value="PON64701.1"/>
    <property type="molecule type" value="Genomic_DNA"/>
</dbReference>
<feature type="non-terminal residue" evidence="1">
    <location>
        <position position="1"/>
    </location>
</feature>
<comment type="caution">
    <text evidence="1">The sequence shown here is derived from an EMBL/GenBank/DDBJ whole genome shotgun (WGS) entry which is preliminary data.</text>
</comment>
<name>A0A2P5CUR6_PARAD</name>
<dbReference type="OrthoDB" id="10306513at2759"/>
<dbReference type="Proteomes" id="UP000237105">
    <property type="component" value="Unassembled WGS sequence"/>
</dbReference>
<organism evidence="1 2">
    <name type="scientific">Parasponia andersonii</name>
    <name type="common">Sponia andersonii</name>
    <dbReference type="NCBI Taxonomy" id="3476"/>
    <lineage>
        <taxon>Eukaryota</taxon>
        <taxon>Viridiplantae</taxon>
        <taxon>Streptophyta</taxon>
        <taxon>Embryophyta</taxon>
        <taxon>Tracheophyta</taxon>
        <taxon>Spermatophyta</taxon>
        <taxon>Magnoliopsida</taxon>
        <taxon>eudicotyledons</taxon>
        <taxon>Gunneridae</taxon>
        <taxon>Pentapetalae</taxon>
        <taxon>rosids</taxon>
        <taxon>fabids</taxon>
        <taxon>Rosales</taxon>
        <taxon>Cannabaceae</taxon>
        <taxon>Parasponia</taxon>
    </lineage>
</organism>
<sequence length="93" mass="10914">TCITHTETDLLKILTSSLVFGFEDNVSYQLYYSFIKQAHICMIRGEKTSPWSASFEICLSFRFYLSTYQTFIISPSGKRDCILRHWFQVAPER</sequence>